<accession>A0A245ZPW1</accession>
<dbReference type="GO" id="GO:0007165">
    <property type="term" value="P:signal transduction"/>
    <property type="evidence" value="ECO:0007669"/>
    <property type="project" value="InterPro"/>
</dbReference>
<dbReference type="InterPro" id="IPR035897">
    <property type="entry name" value="Toll_tir_struct_dom_sf"/>
</dbReference>
<dbReference type="Proteomes" id="UP000197783">
    <property type="component" value="Unassembled WGS sequence"/>
</dbReference>
<dbReference type="SUPFAM" id="SSF52200">
    <property type="entry name" value="Toll/Interleukin receptor TIR domain"/>
    <property type="match status" value="1"/>
</dbReference>
<dbReference type="InterPro" id="IPR000157">
    <property type="entry name" value="TIR_dom"/>
</dbReference>
<dbReference type="RefSeq" id="WP_088330878.1">
    <property type="nucleotide sequence ID" value="NZ_NBBJ01000001.1"/>
</dbReference>
<dbReference type="OrthoDB" id="4774809at2"/>
<evidence type="ECO:0000313" key="2">
    <source>
        <dbReference type="EMBL" id="OWK31777.1"/>
    </source>
</evidence>
<sequence>MAHVFISYVMQNAKLASWIAHQLRANGLDPWFSKDPGRIVPGDEWKRVLREAIQEGGYYLPIFTREWAERGRSVANQELMLAAEEARMRPPGRRWIVPVKADNEPLPDIEIGGGRQLSDIQYADIPQFGWERGLGVLLKAMGVENPIIDKGEPIAPGFGGNARVIGGFVTYRNLSVPVPEMEGTSFTVTGGYIARSDKGALVANFKLRAPFEGLHELNADLGLDSIDVASDDQTISTDPDRPTTFSFVDEKDRREAGMPLWMMGAQGPVTTDVDIDQVSGYEATGYLNQDDQVVGTFNGFVETDSVLGKLRVTFDGDFMLQIKDTVAPFVTP</sequence>
<gene>
    <name evidence="2" type="ORF">SPMU_00950</name>
</gene>
<dbReference type="Gene3D" id="3.40.50.10140">
    <property type="entry name" value="Toll/interleukin-1 receptor homology (TIR) domain"/>
    <property type="match status" value="1"/>
</dbReference>
<comment type="caution">
    <text evidence="2">The sequence shown here is derived from an EMBL/GenBank/DDBJ whole genome shotgun (WGS) entry which is preliminary data.</text>
</comment>
<dbReference type="Pfam" id="PF13676">
    <property type="entry name" value="TIR_2"/>
    <property type="match status" value="1"/>
</dbReference>
<protein>
    <recommendedName>
        <fullName evidence="1">TIR domain-containing protein</fullName>
    </recommendedName>
</protein>
<name>A0A245ZPW1_9SPHN</name>
<organism evidence="2 3">
    <name type="scientific">Sphingomonas mucosissima</name>
    <dbReference type="NCBI Taxonomy" id="370959"/>
    <lineage>
        <taxon>Bacteria</taxon>
        <taxon>Pseudomonadati</taxon>
        <taxon>Pseudomonadota</taxon>
        <taxon>Alphaproteobacteria</taxon>
        <taxon>Sphingomonadales</taxon>
        <taxon>Sphingomonadaceae</taxon>
        <taxon>Sphingomonas</taxon>
    </lineage>
</organism>
<evidence type="ECO:0000259" key="1">
    <source>
        <dbReference type="Pfam" id="PF13676"/>
    </source>
</evidence>
<keyword evidence="3" id="KW-1185">Reference proteome</keyword>
<proteinExistence type="predicted"/>
<reference evidence="2 3" key="1">
    <citation type="submission" date="2017-03" db="EMBL/GenBank/DDBJ databases">
        <title>Genome sequence of Sphingomonas mucosissima DSM 17494.</title>
        <authorList>
            <person name="Poehlein A."/>
            <person name="Wuebbeler J.H."/>
            <person name="Steinbuechel A."/>
            <person name="Daniel R."/>
        </authorList>
    </citation>
    <scope>NUCLEOTIDE SEQUENCE [LARGE SCALE GENOMIC DNA]</scope>
    <source>
        <strain evidence="2 3">DSM 17494</strain>
    </source>
</reference>
<feature type="domain" description="TIR" evidence="1">
    <location>
        <begin position="4"/>
        <end position="127"/>
    </location>
</feature>
<dbReference type="AlphaFoldDB" id="A0A245ZPW1"/>
<dbReference type="EMBL" id="NBBJ01000001">
    <property type="protein sequence ID" value="OWK31777.1"/>
    <property type="molecule type" value="Genomic_DNA"/>
</dbReference>
<evidence type="ECO:0000313" key="3">
    <source>
        <dbReference type="Proteomes" id="UP000197783"/>
    </source>
</evidence>